<protein>
    <submittedName>
        <fullName evidence="3">Uncharacterized protein</fullName>
    </submittedName>
</protein>
<evidence type="ECO:0000256" key="1">
    <source>
        <dbReference type="SAM" id="MobiDB-lite"/>
    </source>
</evidence>
<name>A0A1I7Y0R1_9BILA</name>
<dbReference type="Proteomes" id="UP000095287">
    <property type="component" value="Unplaced"/>
</dbReference>
<dbReference type="WBParaSite" id="L893_g11258.t1">
    <property type="protein sequence ID" value="L893_g11258.t1"/>
    <property type="gene ID" value="L893_g11258"/>
</dbReference>
<evidence type="ECO:0000313" key="3">
    <source>
        <dbReference type="WBParaSite" id="L893_g11258.t1"/>
    </source>
</evidence>
<keyword evidence="2" id="KW-1185">Reference proteome</keyword>
<feature type="region of interest" description="Disordered" evidence="1">
    <location>
        <begin position="19"/>
        <end position="59"/>
    </location>
</feature>
<evidence type="ECO:0000313" key="2">
    <source>
        <dbReference type="Proteomes" id="UP000095287"/>
    </source>
</evidence>
<organism evidence="2 3">
    <name type="scientific">Steinernema glaseri</name>
    <dbReference type="NCBI Taxonomy" id="37863"/>
    <lineage>
        <taxon>Eukaryota</taxon>
        <taxon>Metazoa</taxon>
        <taxon>Ecdysozoa</taxon>
        <taxon>Nematoda</taxon>
        <taxon>Chromadorea</taxon>
        <taxon>Rhabditida</taxon>
        <taxon>Tylenchina</taxon>
        <taxon>Panagrolaimomorpha</taxon>
        <taxon>Strongyloidoidea</taxon>
        <taxon>Steinernematidae</taxon>
        <taxon>Steinernema</taxon>
    </lineage>
</organism>
<reference evidence="3" key="1">
    <citation type="submission" date="2016-11" db="UniProtKB">
        <authorList>
            <consortium name="WormBaseParasite"/>
        </authorList>
    </citation>
    <scope>IDENTIFICATION</scope>
</reference>
<dbReference type="PROSITE" id="PS51257">
    <property type="entry name" value="PROKAR_LIPOPROTEIN"/>
    <property type="match status" value="1"/>
</dbReference>
<proteinExistence type="predicted"/>
<dbReference type="AlphaFoldDB" id="A0A1I7Y0R1"/>
<accession>A0A1I7Y0R1</accession>
<sequence>MRLFERLEIHNGLATSAACSSASFSPNHSPEAAWRGDDSRGMPLPTRYRDPLRTRNRTGPSKAIILGPFWLKSYKLTIQVHTARMDHPFVP</sequence>